<dbReference type="EC" id="1.1.1.169" evidence="3 10"/>
<dbReference type="NCBIfam" id="TIGR00745">
    <property type="entry name" value="apbA_panE"/>
    <property type="match status" value="1"/>
</dbReference>
<dbReference type="InterPro" id="IPR051402">
    <property type="entry name" value="KPR-Related"/>
</dbReference>
<dbReference type="PATRIC" id="fig|1280954.3.peg.3611"/>
<comment type="function">
    <text evidence="10">Catalyzes the NADPH-dependent reduction of ketopantoate into pantoic acid.</text>
</comment>
<evidence type="ECO:0000313" key="15">
    <source>
        <dbReference type="Proteomes" id="UP000027100"/>
    </source>
</evidence>
<gene>
    <name evidence="14" type="ORF">HPO_17928</name>
</gene>
<dbReference type="RefSeq" id="WP_035602007.1">
    <property type="nucleotide sequence ID" value="NZ_ARYM01000032.1"/>
</dbReference>
<evidence type="ECO:0000256" key="9">
    <source>
        <dbReference type="ARBA" id="ARBA00048793"/>
    </source>
</evidence>
<dbReference type="Gene3D" id="1.10.1040.10">
    <property type="entry name" value="N-(1-d-carboxylethyl)-l-norvaline Dehydrogenase, domain 2"/>
    <property type="match status" value="1"/>
</dbReference>
<evidence type="ECO:0000259" key="12">
    <source>
        <dbReference type="Pfam" id="PF02558"/>
    </source>
</evidence>
<dbReference type="InterPro" id="IPR003710">
    <property type="entry name" value="ApbA"/>
</dbReference>
<proteinExistence type="inferred from homology"/>
<dbReference type="FunFam" id="1.10.1040.10:FF:000017">
    <property type="entry name" value="2-dehydropantoate 2-reductase"/>
    <property type="match status" value="1"/>
</dbReference>
<dbReference type="InterPro" id="IPR013752">
    <property type="entry name" value="KPA_reductase"/>
</dbReference>
<comment type="pathway">
    <text evidence="1 10">Cofactor biosynthesis; (R)-pantothenate biosynthesis; (R)-pantoate from 3-methyl-2-oxobutanoate: step 2/2.</text>
</comment>
<dbReference type="Pfam" id="PF02558">
    <property type="entry name" value="ApbA"/>
    <property type="match status" value="1"/>
</dbReference>
<evidence type="ECO:0000256" key="11">
    <source>
        <dbReference type="SAM" id="Phobius"/>
    </source>
</evidence>
<dbReference type="GO" id="GO:0015940">
    <property type="term" value="P:pantothenate biosynthetic process"/>
    <property type="evidence" value="ECO:0007669"/>
    <property type="project" value="UniProtKB-UniPathway"/>
</dbReference>
<evidence type="ECO:0000256" key="6">
    <source>
        <dbReference type="ARBA" id="ARBA00022857"/>
    </source>
</evidence>
<keyword evidence="11" id="KW-0812">Transmembrane</keyword>
<name>A0A062V4K8_9PROT</name>
<protein>
    <recommendedName>
        <fullName evidence="4 10">2-dehydropantoate 2-reductase</fullName>
        <ecNumber evidence="3 10">1.1.1.169</ecNumber>
    </recommendedName>
    <alternativeName>
        <fullName evidence="8 10">Ketopantoate reductase</fullName>
    </alternativeName>
</protein>
<dbReference type="InterPro" id="IPR036291">
    <property type="entry name" value="NAD(P)-bd_dom_sf"/>
</dbReference>
<dbReference type="UniPathway" id="UPA00028">
    <property type="reaction ID" value="UER00004"/>
</dbReference>
<evidence type="ECO:0000256" key="5">
    <source>
        <dbReference type="ARBA" id="ARBA00022655"/>
    </source>
</evidence>
<keyword evidence="11" id="KW-0472">Membrane</keyword>
<sequence length="312" mass="31633">MGTKPQSIAIVGGGAMGSVFAGLFAAAGHQPVVISRPGAHIEAIAASGLRLEGASGDRTVQVRALTAPPNEVFDLIILAMKATQVAGALQGLAPMAGPQTVILTMQNGLGAADMVAEFFGEERVAVGIAAGFGASVVSPGHARHAGMGAIQIGAYGSLPADRISEIAELWRSAGFNAEAADDIVSMQWEKLICNASFSAPCAISGLTVGEALADPALGEVCIAAGLEAWEIARAAGVALKVSDPEAYIRAFAQRVAAAKPSLLQDLESGRQTEVDYINGAVPREAARIGLAAPVNAVLTALVKSFEGRRGGA</sequence>
<evidence type="ECO:0000256" key="3">
    <source>
        <dbReference type="ARBA" id="ARBA00013014"/>
    </source>
</evidence>
<dbReference type="GO" id="GO:0005737">
    <property type="term" value="C:cytoplasm"/>
    <property type="evidence" value="ECO:0007669"/>
    <property type="project" value="TreeGrafter"/>
</dbReference>
<keyword evidence="6 10" id="KW-0521">NADP</keyword>
<keyword evidence="15" id="KW-1185">Reference proteome</keyword>
<evidence type="ECO:0000256" key="10">
    <source>
        <dbReference type="RuleBase" id="RU362068"/>
    </source>
</evidence>
<evidence type="ECO:0000256" key="8">
    <source>
        <dbReference type="ARBA" id="ARBA00032024"/>
    </source>
</evidence>
<dbReference type="SUPFAM" id="SSF48179">
    <property type="entry name" value="6-phosphogluconate dehydrogenase C-terminal domain-like"/>
    <property type="match status" value="1"/>
</dbReference>
<reference evidence="14 15" key="1">
    <citation type="journal article" date="2014" name="Antonie Van Leeuwenhoek">
        <title>Hyphomonas beringensis sp. nov. and Hyphomonas chukchiensis sp. nov., isolated from surface seawater of the Bering Sea and Chukchi Sea.</title>
        <authorList>
            <person name="Li C."/>
            <person name="Lai Q."/>
            <person name="Li G."/>
            <person name="Dong C."/>
            <person name="Wang J."/>
            <person name="Liao Y."/>
            <person name="Shao Z."/>
        </authorList>
    </citation>
    <scope>NUCLEOTIDE SEQUENCE [LARGE SCALE GENOMIC DNA]</scope>
    <source>
        <strain evidence="14 15">PS728</strain>
    </source>
</reference>
<dbReference type="InterPro" id="IPR013332">
    <property type="entry name" value="KPR_N"/>
</dbReference>
<keyword evidence="5 10" id="KW-0566">Pantothenate biosynthesis</keyword>
<evidence type="ECO:0000259" key="13">
    <source>
        <dbReference type="Pfam" id="PF08546"/>
    </source>
</evidence>
<comment type="caution">
    <text evidence="14">The sequence shown here is derived from an EMBL/GenBank/DDBJ whole genome shotgun (WGS) entry which is preliminary data.</text>
</comment>
<evidence type="ECO:0000256" key="2">
    <source>
        <dbReference type="ARBA" id="ARBA00007870"/>
    </source>
</evidence>
<accession>A0A062V4K8</accession>
<dbReference type="Proteomes" id="UP000027100">
    <property type="component" value="Unassembled WGS sequence"/>
</dbReference>
<dbReference type="eggNOG" id="COG1893">
    <property type="taxonomic scope" value="Bacteria"/>
</dbReference>
<dbReference type="Gene3D" id="3.40.50.720">
    <property type="entry name" value="NAD(P)-binding Rossmann-like Domain"/>
    <property type="match status" value="1"/>
</dbReference>
<keyword evidence="11" id="KW-1133">Transmembrane helix</keyword>
<dbReference type="Pfam" id="PF08546">
    <property type="entry name" value="ApbA_C"/>
    <property type="match status" value="1"/>
</dbReference>
<evidence type="ECO:0000313" key="14">
    <source>
        <dbReference type="EMBL" id="KCZ96830.1"/>
    </source>
</evidence>
<dbReference type="PANTHER" id="PTHR21708:SF26">
    <property type="entry name" value="2-DEHYDROPANTOATE 2-REDUCTASE"/>
    <property type="match status" value="1"/>
</dbReference>
<dbReference type="EMBL" id="ARYM01000032">
    <property type="protein sequence ID" value="KCZ96830.1"/>
    <property type="molecule type" value="Genomic_DNA"/>
</dbReference>
<dbReference type="STRING" id="1280954.HPO_17928"/>
<dbReference type="SUPFAM" id="SSF51735">
    <property type="entry name" value="NAD(P)-binding Rossmann-fold domains"/>
    <property type="match status" value="1"/>
</dbReference>
<comment type="similarity">
    <text evidence="2 10">Belongs to the ketopantoate reductase family.</text>
</comment>
<dbReference type="GO" id="GO:0008677">
    <property type="term" value="F:2-dehydropantoate 2-reductase activity"/>
    <property type="evidence" value="ECO:0007669"/>
    <property type="project" value="UniProtKB-EC"/>
</dbReference>
<feature type="transmembrane region" description="Helical" evidence="11">
    <location>
        <begin position="7"/>
        <end position="27"/>
    </location>
</feature>
<organism evidence="14 15">
    <name type="scientific">Hyphomonas polymorpha PS728</name>
    <dbReference type="NCBI Taxonomy" id="1280954"/>
    <lineage>
        <taxon>Bacteria</taxon>
        <taxon>Pseudomonadati</taxon>
        <taxon>Pseudomonadota</taxon>
        <taxon>Alphaproteobacteria</taxon>
        <taxon>Hyphomonadales</taxon>
        <taxon>Hyphomonadaceae</taxon>
        <taxon>Hyphomonas</taxon>
    </lineage>
</organism>
<keyword evidence="7 10" id="KW-0560">Oxidoreductase</keyword>
<evidence type="ECO:0000256" key="4">
    <source>
        <dbReference type="ARBA" id="ARBA00019465"/>
    </source>
</evidence>
<evidence type="ECO:0000256" key="1">
    <source>
        <dbReference type="ARBA" id="ARBA00004994"/>
    </source>
</evidence>
<dbReference type="PANTHER" id="PTHR21708">
    <property type="entry name" value="PROBABLE 2-DEHYDROPANTOATE 2-REDUCTASE"/>
    <property type="match status" value="1"/>
</dbReference>
<dbReference type="OrthoDB" id="9793586at2"/>
<comment type="catalytic activity">
    <reaction evidence="9 10">
        <text>(R)-pantoate + NADP(+) = 2-dehydropantoate + NADPH + H(+)</text>
        <dbReference type="Rhea" id="RHEA:16233"/>
        <dbReference type="ChEBI" id="CHEBI:11561"/>
        <dbReference type="ChEBI" id="CHEBI:15378"/>
        <dbReference type="ChEBI" id="CHEBI:15980"/>
        <dbReference type="ChEBI" id="CHEBI:57783"/>
        <dbReference type="ChEBI" id="CHEBI:58349"/>
        <dbReference type="EC" id="1.1.1.169"/>
    </reaction>
</comment>
<feature type="domain" description="Ketopantoate reductase C-terminal" evidence="13">
    <location>
        <begin position="182"/>
        <end position="304"/>
    </location>
</feature>
<dbReference type="AlphaFoldDB" id="A0A062V4K8"/>
<dbReference type="InterPro" id="IPR013328">
    <property type="entry name" value="6PGD_dom2"/>
</dbReference>
<dbReference type="InterPro" id="IPR008927">
    <property type="entry name" value="6-PGluconate_DH-like_C_sf"/>
</dbReference>
<evidence type="ECO:0000256" key="7">
    <source>
        <dbReference type="ARBA" id="ARBA00023002"/>
    </source>
</evidence>
<feature type="domain" description="Ketopantoate reductase N-terminal" evidence="12">
    <location>
        <begin position="8"/>
        <end position="155"/>
    </location>
</feature>